<accession>A0AAN6MDP5</accession>
<dbReference type="GO" id="GO:0051301">
    <property type="term" value="P:cell division"/>
    <property type="evidence" value="ECO:0007669"/>
    <property type="project" value="UniProtKB-KW"/>
</dbReference>
<dbReference type="GO" id="GO:0005875">
    <property type="term" value="C:microtubule associated complex"/>
    <property type="evidence" value="ECO:0007669"/>
    <property type="project" value="UniProtKB-UniRule"/>
</dbReference>
<keyword evidence="8 11" id="KW-0175">Coiled coil</keyword>
<keyword evidence="9 11" id="KW-0206">Cytoskeleton</keyword>
<dbReference type="InterPro" id="IPR037190">
    <property type="entry name" value="LIS1_N"/>
</dbReference>
<dbReference type="InterPro" id="IPR001680">
    <property type="entry name" value="WD40_rpt"/>
</dbReference>
<dbReference type="PIRSF" id="PIRSF037647">
    <property type="entry name" value="Dynein_regulator_Lis1"/>
    <property type="match status" value="1"/>
</dbReference>
<evidence type="ECO:0000259" key="14">
    <source>
        <dbReference type="Pfam" id="PF24951"/>
    </source>
</evidence>
<keyword evidence="5 11" id="KW-0493">Microtubule</keyword>
<sequence length="463" mass="49871">MSSILTPKQTEDLRADTVRHKSVIAYLLGNSLNTTAAALKAELGLGEEVFEGGTAPKFQALLEKKWTGSVRIYKKIAYYEAENATLQAELDNLASSSQSKRNQDPASWLPRSPPRHSLESHQETINCLAFHPVFSSLASGSDDSTVKVWDWELGELERTLKGHTRAVLDIDYGGPRGGVLLASCSSDSSIKLWDPADEYKNIRTLTGHDHSISAVRFVPGSGPDHLLASASGDKTVRLWNIATGFCVRTLSGHSGWVRDVCPSADGRFLLSAGSDQTARLWDISAGAGAGADPDAKLVLAGHENGIRCCAFAPTASYPHLAALAGQKKKPPSGSNNPPSAPEFMATGARDKTIRLWDARGVCFKMLTGHDNWVSALVFHPGGRFLLSVSDDKTLRCWDLAQDGKCVKVLADAHGQFITCLRWAPGVVKKKEEGEGGKGEKGEVQIRTLIATGSVDKVVRIFAN</sequence>
<dbReference type="PROSITE" id="PS50294">
    <property type="entry name" value="WD_REPEATS_REGION"/>
    <property type="match status" value="5"/>
</dbReference>
<keyword evidence="2 11" id="KW-0963">Cytoplasm</keyword>
<dbReference type="GO" id="GO:0005874">
    <property type="term" value="C:microtubule"/>
    <property type="evidence" value="ECO:0007669"/>
    <property type="project" value="UniProtKB-KW"/>
</dbReference>
<dbReference type="InterPro" id="IPR019775">
    <property type="entry name" value="WD40_repeat_CS"/>
</dbReference>
<feature type="repeat" description="WD" evidence="12">
    <location>
        <begin position="160"/>
        <end position="194"/>
    </location>
</feature>
<evidence type="ECO:0000256" key="5">
    <source>
        <dbReference type="ARBA" id="ARBA00022701"/>
    </source>
</evidence>
<evidence type="ECO:0000256" key="1">
    <source>
        <dbReference type="ARBA" id="ARBA00022448"/>
    </source>
</evidence>
<dbReference type="HAMAP" id="MF_03141">
    <property type="entry name" value="lis1"/>
    <property type="match status" value="1"/>
</dbReference>
<evidence type="ECO:0000313" key="15">
    <source>
        <dbReference type="EMBL" id="KAK3898259.1"/>
    </source>
</evidence>
<comment type="similarity">
    <text evidence="11">Belongs to the WD repeat LIS1/nudF family.</text>
</comment>
<dbReference type="Proteomes" id="UP001303889">
    <property type="component" value="Unassembled WGS sequence"/>
</dbReference>
<comment type="function">
    <text evidence="11">Positively regulates the activity of the minus-end directed microtubule motor protein dynein. May enhance dynein-mediated microtubule sliding by targeting dynein to the microtubule plus end. Required for nuclear migration during vegetative growth as well as development. Required for retrograde early endosome (EE) transport from the hyphal tip. Required for localization of dynein to the mitotic spindle poles. Recruits additional proteins to the dynein complex at SPBs.</text>
</comment>
<keyword evidence="6" id="KW-0677">Repeat</keyword>
<feature type="repeat" description="WD" evidence="12">
    <location>
        <begin position="343"/>
        <end position="357"/>
    </location>
</feature>
<dbReference type="GO" id="GO:0070840">
    <property type="term" value="F:dynein complex binding"/>
    <property type="evidence" value="ECO:0007669"/>
    <property type="project" value="UniProtKB-UniRule"/>
</dbReference>
<dbReference type="AlphaFoldDB" id="A0AAN6MDP5"/>
<evidence type="ECO:0000256" key="12">
    <source>
        <dbReference type="PROSITE-ProRule" id="PRU00221"/>
    </source>
</evidence>
<dbReference type="PROSITE" id="PS50082">
    <property type="entry name" value="WD_REPEATS_2"/>
    <property type="match status" value="6"/>
</dbReference>
<organism evidence="15 16">
    <name type="scientific">Staphylotrichum tortipilum</name>
    <dbReference type="NCBI Taxonomy" id="2831512"/>
    <lineage>
        <taxon>Eukaryota</taxon>
        <taxon>Fungi</taxon>
        <taxon>Dikarya</taxon>
        <taxon>Ascomycota</taxon>
        <taxon>Pezizomycotina</taxon>
        <taxon>Sordariomycetes</taxon>
        <taxon>Sordariomycetidae</taxon>
        <taxon>Sordariales</taxon>
        <taxon>Chaetomiaceae</taxon>
        <taxon>Staphylotrichum</taxon>
    </lineage>
</organism>
<feature type="region of interest" description="Disordered" evidence="13">
    <location>
        <begin position="95"/>
        <end position="118"/>
    </location>
</feature>
<feature type="domain" description="PAC1-like LisH-like dimerisation" evidence="14">
    <location>
        <begin position="9"/>
        <end position="48"/>
    </location>
</feature>
<feature type="repeat" description="WD" evidence="12">
    <location>
        <begin position="118"/>
        <end position="159"/>
    </location>
</feature>
<dbReference type="GO" id="GO:0051012">
    <property type="term" value="P:microtubule sliding"/>
    <property type="evidence" value="ECO:0007669"/>
    <property type="project" value="UniProtKB-UniRule"/>
</dbReference>
<dbReference type="EMBL" id="MU855969">
    <property type="protein sequence ID" value="KAK3898259.1"/>
    <property type="molecule type" value="Genomic_DNA"/>
</dbReference>
<feature type="repeat" description="WD" evidence="12">
    <location>
        <begin position="366"/>
        <end position="399"/>
    </location>
</feature>
<evidence type="ECO:0000256" key="13">
    <source>
        <dbReference type="SAM" id="MobiDB-lite"/>
    </source>
</evidence>
<feature type="repeat" description="WD" evidence="12">
    <location>
        <begin position="250"/>
        <end position="291"/>
    </location>
</feature>
<dbReference type="PANTHER" id="PTHR19879:SF9">
    <property type="entry name" value="TRANSCRIPTION INITIATION FACTOR TFIID SUBUNIT 5"/>
    <property type="match status" value="1"/>
</dbReference>
<evidence type="ECO:0000256" key="10">
    <source>
        <dbReference type="ARBA" id="ARBA00023306"/>
    </source>
</evidence>
<dbReference type="InterPro" id="IPR036322">
    <property type="entry name" value="WD40_repeat_dom_sf"/>
</dbReference>
<dbReference type="GO" id="GO:0000922">
    <property type="term" value="C:spindle pole"/>
    <property type="evidence" value="ECO:0007669"/>
    <property type="project" value="UniProtKB-SubCell"/>
</dbReference>
<feature type="repeat" description="WD" evidence="12">
    <location>
        <begin position="205"/>
        <end position="249"/>
    </location>
</feature>
<comment type="caution">
    <text evidence="15">The sequence shown here is derived from an EMBL/GenBank/DDBJ whole genome shotgun (WGS) entry which is preliminary data.</text>
</comment>
<keyword evidence="3 12" id="KW-0853">WD repeat</keyword>
<dbReference type="InterPro" id="IPR015943">
    <property type="entry name" value="WD40/YVTN_repeat-like_dom_sf"/>
</dbReference>
<protein>
    <recommendedName>
        <fullName evidence="11">Nuclear distribution protein PAC1</fullName>
    </recommendedName>
    <alternativeName>
        <fullName evidence="11">Lissencephaly-1 homolog</fullName>
        <shortName evidence="11">LIS-1</shortName>
    </alternativeName>
    <alternativeName>
        <fullName evidence="11">nudF homolog</fullName>
    </alternativeName>
</protein>
<dbReference type="Gene3D" id="2.130.10.10">
    <property type="entry name" value="YVTN repeat-like/Quinoprotein amine dehydrogenase"/>
    <property type="match status" value="1"/>
</dbReference>
<keyword evidence="1 11" id="KW-0813">Transport</keyword>
<dbReference type="Pfam" id="PF00400">
    <property type="entry name" value="WD40"/>
    <property type="match status" value="6"/>
</dbReference>
<reference evidence="15" key="1">
    <citation type="journal article" date="2023" name="Mol. Phylogenet. Evol.">
        <title>Genome-scale phylogeny and comparative genomics of the fungal order Sordariales.</title>
        <authorList>
            <person name="Hensen N."/>
            <person name="Bonometti L."/>
            <person name="Westerberg I."/>
            <person name="Brannstrom I.O."/>
            <person name="Guillou S."/>
            <person name="Cros-Aarteil S."/>
            <person name="Calhoun S."/>
            <person name="Haridas S."/>
            <person name="Kuo A."/>
            <person name="Mondo S."/>
            <person name="Pangilinan J."/>
            <person name="Riley R."/>
            <person name="LaButti K."/>
            <person name="Andreopoulos B."/>
            <person name="Lipzen A."/>
            <person name="Chen C."/>
            <person name="Yan M."/>
            <person name="Daum C."/>
            <person name="Ng V."/>
            <person name="Clum A."/>
            <person name="Steindorff A."/>
            <person name="Ohm R.A."/>
            <person name="Martin F."/>
            <person name="Silar P."/>
            <person name="Natvig D.O."/>
            <person name="Lalanne C."/>
            <person name="Gautier V."/>
            <person name="Ament-Velasquez S.L."/>
            <person name="Kruys A."/>
            <person name="Hutchinson M.I."/>
            <person name="Powell A.J."/>
            <person name="Barry K."/>
            <person name="Miller A.N."/>
            <person name="Grigoriev I.V."/>
            <person name="Debuchy R."/>
            <person name="Gladieux P."/>
            <person name="Hiltunen Thoren M."/>
            <person name="Johannesson H."/>
        </authorList>
    </citation>
    <scope>NUCLEOTIDE SEQUENCE</scope>
    <source>
        <strain evidence="15">CBS 103.79</strain>
    </source>
</reference>
<evidence type="ECO:0000256" key="9">
    <source>
        <dbReference type="ARBA" id="ARBA00023212"/>
    </source>
</evidence>
<dbReference type="SUPFAM" id="SSF109925">
    <property type="entry name" value="Lissencephaly-1 protein (Lis-1, PAF-AH alpha) N-terminal domain"/>
    <property type="match status" value="1"/>
</dbReference>
<dbReference type="CDD" id="cd00200">
    <property type="entry name" value="WD40"/>
    <property type="match status" value="1"/>
</dbReference>
<evidence type="ECO:0000256" key="3">
    <source>
        <dbReference type="ARBA" id="ARBA00022574"/>
    </source>
</evidence>
<evidence type="ECO:0000256" key="7">
    <source>
        <dbReference type="ARBA" id="ARBA00022776"/>
    </source>
</evidence>
<dbReference type="Pfam" id="PF24951">
    <property type="entry name" value="LisH_PAC1"/>
    <property type="match status" value="1"/>
</dbReference>
<keyword evidence="16" id="KW-1185">Reference proteome</keyword>
<name>A0AAN6MDP5_9PEZI</name>
<evidence type="ECO:0000313" key="16">
    <source>
        <dbReference type="Proteomes" id="UP001303889"/>
    </source>
</evidence>
<dbReference type="InterPro" id="IPR017252">
    <property type="entry name" value="Dynein_regulator_LIS1"/>
</dbReference>
<dbReference type="FunFam" id="2.130.10.10:FF:000342">
    <property type="entry name" value="Nuclear distribution protein PAC1"/>
    <property type="match status" value="1"/>
</dbReference>
<dbReference type="InterPro" id="IPR056795">
    <property type="entry name" value="PAC1-like_LisH-like_dom"/>
</dbReference>
<keyword evidence="7 11" id="KW-0498">Mitosis</keyword>
<evidence type="ECO:0000256" key="11">
    <source>
        <dbReference type="HAMAP-Rule" id="MF_03141"/>
    </source>
</evidence>
<feature type="region of interest" description="Disordered" evidence="13">
    <location>
        <begin position="325"/>
        <end position="344"/>
    </location>
</feature>
<proteinExistence type="inferred from homology"/>
<dbReference type="SUPFAM" id="SSF50978">
    <property type="entry name" value="WD40 repeat-like"/>
    <property type="match status" value="1"/>
</dbReference>
<dbReference type="SMART" id="SM00320">
    <property type="entry name" value="WD40"/>
    <property type="match status" value="7"/>
</dbReference>
<comment type="subunit">
    <text evidence="11">Self-associates. Interacts with NDL1 and dynein.</text>
</comment>
<dbReference type="PROSITE" id="PS00678">
    <property type="entry name" value="WD_REPEATS_1"/>
    <property type="match status" value="2"/>
</dbReference>
<evidence type="ECO:0000256" key="4">
    <source>
        <dbReference type="ARBA" id="ARBA00022618"/>
    </source>
</evidence>
<dbReference type="PRINTS" id="PR00320">
    <property type="entry name" value="GPROTEINBRPT"/>
</dbReference>
<dbReference type="PANTHER" id="PTHR19879">
    <property type="entry name" value="TRANSCRIPTION INITIATION FACTOR TFIID"/>
    <property type="match status" value="1"/>
</dbReference>
<dbReference type="GO" id="GO:0000132">
    <property type="term" value="P:establishment of mitotic spindle orientation"/>
    <property type="evidence" value="ECO:0007669"/>
    <property type="project" value="UniProtKB-UniRule"/>
</dbReference>
<evidence type="ECO:0000256" key="8">
    <source>
        <dbReference type="ARBA" id="ARBA00023054"/>
    </source>
</evidence>
<dbReference type="Gene3D" id="1.20.960.30">
    <property type="match status" value="1"/>
</dbReference>
<dbReference type="InterPro" id="IPR020472">
    <property type="entry name" value="WD40_PAC1"/>
</dbReference>
<keyword evidence="4 11" id="KW-0132">Cell division</keyword>
<gene>
    <name evidence="11" type="primary">PAC1</name>
    <name evidence="11" type="synonym">LIS1</name>
    <name evidence="15" type="ORF">C8A05DRAFT_47366</name>
</gene>
<keyword evidence="10 11" id="KW-0131">Cell cycle</keyword>
<dbReference type="GO" id="GO:0005737">
    <property type="term" value="C:cytoplasm"/>
    <property type="evidence" value="ECO:0007669"/>
    <property type="project" value="UniProtKB-UniRule"/>
</dbReference>
<reference evidence="15" key="2">
    <citation type="submission" date="2023-05" db="EMBL/GenBank/DDBJ databases">
        <authorList>
            <consortium name="Lawrence Berkeley National Laboratory"/>
            <person name="Steindorff A."/>
            <person name="Hensen N."/>
            <person name="Bonometti L."/>
            <person name="Westerberg I."/>
            <person name="Brannstrom I.O."/>
            <person name="Guillou S."/>
            <person name="Cros-Aarteil S."/>
            <person name="Calhoun S."/>
            <person name="Haridas S."/>
            <person name="Kuo A."/>
            <person name="Mondo S."/>
            <person name="Pangilinan J."/>
            <person name="Riley R."/>
            <person name="Labutti K."/>
            <person name="Andreopoulos B."/>
            <person name="Lipzen A."/>
            <person name="Chen C."/>
            <person name="Yanf M."/>
            <person name="Daum C."/>
            <person name="Ng V."/>
            <person name="Clum A."/>
            <person name="Ohm R."/>
            <person name="Martin F."/>
            <person name="Silar P."/>
            <person name="Natvig D."/>
            <person name="Lalanne C."/>
            <person name="Gautier V."/>
            <person name="Ament-Velasquez S.L."/>
            <person name="Kruys A."/>
            <person name="Hutchinson M.I."/>
            <person name="Powell A.J."/>
            <person name="Barry K."/>
            <person name="Miller A.N."/>
            <person name="Grigoriev I.V."/>
            <person name="Debuchy R."/>
            <person name="Gladieux P."/>
            <person name="Thoren M.H."/>
            <person name="Johannesson H."/>
        </authorList>
    </citation>
    <scope>NUCLEOTIDE SEQUENCE</scope>
    <source>
        <strain evidence="15">CBS 103.79</strain>
    </source>
</reference>
<comment type="subcellular location">
    <subcellularLocation>
        <location evidence="11">Cytoplasm</location>
        <location evidence="11">Cytoskeleton</location>
    </subcellularLocation>
    <subcellularLocation>
        <location evidence="11">Cytoplasm</location>
        <location evidence="11">Cytoskeleton</location>
        <location evidence="11">Spindle pole</location>
    </subcellularLocation>
    <text evidence="11">Localizes to the plus ends of microtubules at the hyphal tip and the mitotic spindle poles.</text>
</comment>
<evidence type="ECO:0000256" key="6">
    <source>
        <dbReference type="ARBA" id="ARBA00022737"/>
    </source>
</evidence>
<evidence type="ECO:0000256" key="2">
    <source>
        <dbReference type="ARBA" id="ARBA00022490"/>
    </source>
</evidence>